<dbReference type="OrthoDB" id="2958217at2759"/>
<accession>A0A8H7VHR2</accession>
<dbReference type="Pfam" id="PF06985">
    <property type="entry name" value="HET"/>
    <property type="match status" value="1"/>
</dbReference>
<protein>
    <recommendedName>
        <fullName evidence="1">Heterokaryon incompatibility domain-containing protein</fullName>
    </recommendedName>
</protein>
<dbReference type="Proteomes" id="UP000646827">
    <property type="component" value="Unassembled WGS sequence"/>
</dbReference>
<dbReference type="InterPro" id="IPR052895">
    <property type="entry name" value="HetReg/Transcr_Mod"/>
</dbReference>
<comment type="caution">
    <text evidence="2">The sequence shown here is derived from an EMBL/GenBank/DDBJ whole genome shotgun (WGS) entry which is preliminary data.</text>
</comment>
<proteinExistence type="predicted"/>
<dbReference type="PANTHER" id="PTHR24148">
    <property type="entry name" value="ANKYRIN REPEAT DOMAIN-CONTAINING PROTEIN 39 HOMOLOG-RELATED"/>
    <property type="match status" value="1"/>
</dbReference>
<reference evidence="2 3" key="1">
    <citation type="submission" date="2020-12" db="EMBL/GenBank/DDBJ databases">
        <title>Metabolic potential, ecology and presence of endohyphal bacteria is reflected in genomic diversity of Mucoromycotina.</title>
        <authorList>
            <person name="Muszewska A."/>
            <person name="Okrasinska A."/>
            <person name="Steczkiewicz K."/>
            <person name="Drgas O."/>
            <person name="Orlowska M."/>
            <person name="Perlinska-Lenart U."/>
            <person name="Aleksandrzak-Piekarczyk T."/>
            <person name="Szatraj K."/>
            <person name="Zielenkiewicz U."/>
            <person name="Pilsyk S."/>
            <person name="Malc E."/>
            <person name="Mieczkowski P."/>
            <person name="Kruszewska J.S."/>
            <person name="Biernat P."/>
            <person name="Pawlowska J."/>
        </authorList>
    </citation>
    <scope>NUCLEOTIDE SEQUENCE [LARGE SCALE GENOMIC DNA]</scope>
    <source>
        <strain evidence="2 3">CBS 142.35</strain>
    </source>
</reference>
<sequence length="544" mass="64657">MTYITYEKTYYNDVNYGSGWISRYTKPPKKIPSVLPKPTFMPSYLVRTSDMKLIKGSEVHEGYCSLSYSWNQSGEILINKTTGKSYRIDEGKHKIILKACKRVRKERRERKRIAPKVKFVKFEELIQEICKDCNIKYIWYDQMCINQENEKEKHREIRQMHRIYSNAYCTVALIPELVEMHRHTVTHRKFMQYMKNSQWMGRMWTLEEATMSSKMLIVGRNTHYWGEEIASNSYFFFSKKFDYDISLILFQAHMRTSTKEHDHVYALGNLFPDLMEQITIDYNRDANELIIEFYGLLAKKDLNILFFGGYHHYYEICRRTFNSTIMPIQKFDLPSWTGVHGEHWDASSRKTSFKNYTVNGRILSITTHGLTNKQDRSEILNLQYIEDIIPSFPQQELDDESCRELVIRVRSPDFKEEKLISLRGYTREDLERRDYRDIMERIYELSHFWPIRNPDLQWIPSSSPFSTACFFFHDLTETLQDSAQYKLLPEVLFTSCEGSGMTNTCPVIKKNGDYYKAIGMCHMTDVDVHFCDDIILEEETFEIH</sequence>
<dbReference type="PANTHER" id="PTHR24148:SF73">
    <property type="entry name" value="HET DOMAIN PROTEIN (AFU_ORTHOLOGUE AFUA_8G01020)"/>
    <property type="match status" value="1"/>
</dbReference>
<organism evidence="2 3">
    <name type="scientific">Circinella minor</name>
    <dbReference type="NCBI Taxonomy" id="1195481"/>
    <lineage>
        <taxon>Eukaryota</taxon>
        <taxon>Fungi</taxon>
        <taxon>Fungi incertae sedis</taxon>
        <taxon>Mucoromycota</taxon>
        <taxon>Mucoromycotina</taxon>
        <taxon>Mucoromycetes</taxon>
        <taxon>Mucorales</taxon>
        <taxon>Lichtheimiaceae</taxon>
        <taxon>Circinella</taxon>
    </lineage>
</organism>
<evidence type="ECO:0000313" key="3">
    <source>
        <dbReference type="Proteomes" id="UP000646827"/>
    </source>
</evidence>
<gene>
    <name evidence="2" type="ORF">INT45_006870</name>
</gene>
<dbReference type="AlphaFoldDB" id="A0A8H7VHR2"/>
<evidence type="ECO:0000313" key="2">
    <source>
        <dbReference type="EMBL" id="KAG2219337.1"/>
    </source>
</evidence>
<name>A0A8H7VHR2_9FUNG</name>
<dbReference type="EMBL" id="JAEPRB010000184">
    <property type="protein sequence ID" value="KAG2219337.1"/>
    <property type="molecule type" value="Genomic_DNA"/>
</dbReference>
<keyword evidence="3" id="KW-1185">Reference proteome</keyword>
<feature type="domain" description="Heterokaryon incompatibility" evidence="1">
    <location>
        <begin position="63"/>
        <end position="173"/>
    </location>
</feature>
<evidence type="ECO:0000259" key="1">
    <source>
        <dbReference type="Pfam" id="PF06985"/>
    </source>
</evidence>
<dbReference type="InterPro" id="IPR010730">
    <property type="entry name" value="HET"/>
</dbReference>